<dbReference type="InterPro" id="IPR040572">
    <property type="entry name" value="TackOD1"/>
</dbReference>
<sequence length="339" mass="38405">MDDSLLRRKDVWSLLNYLDKTQTEMLDPVLERGIYRYPVVEEFVKDDVDSVLEGLADLGFLQRQLLDSVMSCPACEGFSHLLKPVCPTCSSGRLMKGNVIEHLLCGYVDFEHEFLSHGFKCIKCGKELKTLGVDYRKTGVFFKCISCGRITAVPIRRYICTNCGRANMEEELNLKPVYRYIVVKEKFPLLKGIFYDLSPLTDYIAAKGYTVQSPAKIVGTSGVTHQFTLYINVWGQVISSGLVVDIISEVSEEKIYEFFMKCLDVKAGASLLLVVGQASEKARKLASTFNIRLAEFVTVDELIEKSKTIIGELLERLREKELMSEAAFLEDLLRQLEKK</sequence>
<dbReference type="Pfam" id="PF18551">
    <property type="entry name" value="TackOD1"/>
    <property type="match status" value="1"/>
</dbReference>
<dbReference type="EMBL" id="DRXS01000258">
    <property type="protein sequence ID" value="HHR41130.1"/>
    <property type="molecule type" value="Genomic_DNA"/>
</dbReference>
<reference evidence="2" key="1">
    <citation type="journal article" date="2020" name="mSystems">
        <title>Genome- and Community-Level Interaction Insights into Carbon Utilization and Element Cycling Functions of Hydrothermarchaeota in Hydrothermal Sediment.</title>
        <authorList>
            <person name="Zhou Z."/>
            <person name="Liu Y."/>
            <person name="Xu W."/>
            <person name="Pan J."/>
            <person name="Luo Z.H."/>
            <person name="Li M."/>
        </authorList>
    </citation>
    <scope>NUCLEOTIDE SEQUENCE [LARGE SCALE GENOMIC DNA]</scope>
    <source>
        <strain evidence="2">SpSt-1084</strain>
    </source>
</reference>
<evidence type="ECO:0000313" key="2">
    <source>
        <dbReference type="EMBL" id="HHR41130.1"/>
    </source>
</evidence>
<comment type="caution">
    <text evidence="2">The sequence shown here is derived from an EMBL/GenBank/DDBJ whole genome shotgun (WGS) entry which is preliminary data.</text>
</comment>
<feature type="domain" description="Thaumarchaeal output" evidence="1">
    <location>
        <begin position="12"/>
        <end position="181"/>
    </location>
</feature>
<name>A0A7C5U4U6_CALS0</name>
<protein>
    <recommendedName>
        <fullName evidence="1">Thaumarchaeal output domain-containing protein</fullName>
    </recommendedName>
</protein>
<evidence type="ECO:0000259" key="1">
    <source>
        <dbReference type="Pfam" id="PF18551"/>
    </source>
</evidence>
<organism evidence="2">
    <name type="scientific">Caldiarchaeum subterraneum</name>
    <dbReference type="NCBI Taxonomy" id="311458"/>
    <lineage>
        <taxon>Archaea</taxon>
        <taxon>Nitrososphaerota</taxon>
        <taxon>Candidatus Caldarchaeales</taxon>
        <taxon>Candidatus Caldarchaeaceae</taxon>
        <taxon>Candidatus Caldarchaeum</taxon>
    </lineage>
</organism>
<accession>A0A7C5U4U6</accession>
<proteinExistence type="predicted"/>
<gene>
    <name evidence="2" type="ORF">ENM42_04795</name>
</gene>
<dbReference type="AlphaFoldDB" id="A0A7C5U4U6"/>